<accession>A0A6C0CCU5</accession>
<proteinExistence type="predicted"/>
<dbReference type="InterPro" id="IPR023580">
    <property type="entry name" value="RNA_pol_su_RPB10"/>
</dbReference>
<dbReference type="EMBL" id="MN739373">
    <property type="protein sequence ID" value="QHT01455.1"/>
    <property type="molecule type" value="Genomic_DNA"/>
</dbReference>
<reference evidence="1" key="1">
    <citation type="journal article" date="2020" name="Nature">
        <title>Giant virus diversity and host interactions through global metagenomics.</title>
        <authorList>
            <person name="Schulz F."/>
            <person name="Roux S."/>
            <person name="Paez-Espino D."/>
            <person name="Jungbluth S."/>
            <person name="Walsh D.A."/>
            <person name="Denef V.J."/>
            <person name="McMahon K.D."/>
            <person name="Konstantinidis K.T."/>
            <person name="Eloe-Fadrosh E.A."/>
            <person name="Kyrpides N.C."/>
            <person name="Woyke T."/>
        </authorList>
    </citation>
    <scope>NUCLEOTIDE SEQUENCE</scope>
    <source>
        <strain evidence="1">GVMAG-M-3300020192-26</strain>
    </source>
</reference>
<protein>
    <submittedName>
        <fullName evidence="1">Uncharacterized protein</fullName>
    </submittedName>
</protein>
<name>A0A6C0CCU5_9ZZZZ</name>
<organism evidence="1">
    <name type="scientific">viral metagenome</name>
    <dbReference type="NCBI Taxonomy" id="1070528"/>
    <lineage>
        <taxon>unclassified sequences</taxon>
        <taxon>metagenomes</taxon>
        <taxon>organismal metagenomes</taxon>
    </lineage>
</organism>
<evidence type="ECO:0000313" key="1">
    <source>
        <dbReference type="EMBL" id="QHT01455.1"/>
    </source>
</evidence>
<dbReference type="AlphaFoldDB" id="A0A6C0CCU5"/>
<dbReference type="Gene3D" id="1.10.10.60">
    <property type="entry name" value="Homeodomain-like"/>
    <property type="match status" value="1"/>
</dbReference>
<dbReference type="SUPFAM" id="SSF46924">
    <property type="entry name" value="RNA polymerase subunit RPB10"/>
    <property type="match status" value="1"/>
</dbReference>
<sequence length="73" mass="8569">MLFYIKCPSCSRFISQNLDKYFADLNNIRDDPSLSKTEKEEKSSKLLDKYGFTMICCRIRILGLIPYHEVINT</sequence>